<dbReference type="Proteomes" id="UP000295701">
    <property type="component" value="Unassembled WGS sequence"/>
</dbReference>
<dbReference type="GO" id="GO:0000976">
    <property type="term" value="F:transcription cis-regulatory region binding"/>
    <property type="evidence" value="ECO:0007669"/>
    <property type="project" value="TreeGrafter"/>
</dbReference>
<dbReference type="RefSeq" id="WP_133396828.1">
    <property type="nucleotide sequence ID" value="NZ_SNAA01000009.1"/>
</dbReference>
<dbReference type="GO" id="GO:0008270">
    <property type="term" value="F:zinc ion binding"/>
    <property type="evidence" value="ECO:0007669"/>
    <property type="project" value="TreeGrafter"/>
</dbReference>
<keyword evidence="6 13" id="KW-0678">Repressor</keyword>
<dbReference type="GO" id="GO:1900376">
    <property type="term" value="P:regulation of secondary metabolite biosynthetic process"/>
    <property type="evidence" value="ECO:0007669"/>
    <property type="project" value="TreeGrafter"/>
</dbReference>
<organism evidence="14 15">
    <name type="scientific">Palleronia sediminis</name>
    <dbReference type="NCBI Taxonomy" id="2547833"/>
    <lineage>
        <taxon>Bacteria</taxon>
        <taxon>Pseudomonadati</taxon>
        <taxon>Pseudomonadota</taxon>
        <taxon>Alphaproteobacteria</taxon>
        <taxon>Rhodobacterales</taxon>
        <taxon>Roseobacteraceae</taxon>
        <taxon>Palleronia</taxon>
    </lineage>
</organism>
<dbReference type="Pfam" id="PF01475">
    <property type="entry name" value="FUR"/>
    <property type="match status" value="1"/>
</dbReference>
<dbReference type="SUPFAM" id="SSF46785">
    <property type="entry name" value="Winged helix' DNA-binding domain"/>
    <property type="match status" value="1"/>
</dbReference>
<dbReference type="PANTHER" id="PTHR33202:SF2">
    <property type="entry name" value="FERRIC UPTAKE REGULATION PROTEIN"/>
    <property type="match status" value="1"/>
</dbReference>
<evidence type="ECO:0000256" key="3">
    <source>
        <dbReference type="ARBA" id="ARBA00011738"/>
    </source>
</evidence>
<evidence type="ECO:0000256" key="2">
    <source>
        <dbReference type="ARBA" id="ARBA00007957"/>
    </source>
</evidence>
<comment type="caution">
    <text evidence="14">The sequence shown here is derived from an EMBL/GenBank/DDBJ whole genome shotgun (WGS) entry which is preliminary data.</text>
</comment>
<keyword evidence="10 13" id="KW-0238">DNA-binding</keyword>
<dbReference type="InterPro" id="IPR002481">
    <property type="entry name" value="FUR"/>
</dbReference>
<dbReference type="Gene3D" id="3.30.1490.190">
    <property type="match status" value="1"/>
</dbReference>
<evidence type="ECO:0000256" key="5">
    <source>
        <dbReference type="ARBA" id="ARBA00022490"/>
    </source>
</evidence>
<feature type="binding site" evidence="12">
    <location>
        <position position="89"/>
    </location>
    <ligand>
        <name>Fe cation</name>
        <dbReference type="ChEBI" id="CHEBI:24875"/>
    </ligand>
</feature>
<comment type="cofactor">
    <cofactor evidence="12">
        <name>Mn(2+)</name>
        <dbReference type="ChEBI" id="CHEBI:29035"/>
    </cofactor>
    <cofactor evidence="12">
        <name>Fe(2+)</name>
        <dbReference type="ChEBI" id="CHEBI:29033"/>
    </cofactor>
    <text evidence="12">Binds 1 Mn(2+) or Fe(2+) ion per subunit.</text>
</comment>
<comment type="subcellular location">
    <subcellularLocation>
        <location evidence="1 13">Cytoplasm</location>
    </subcellularLocation>
</comment>
<keyword evidence="9 13" id="KW-0805">Transcription regulation</keyword>
<dbReference type="InterPro" id="IPR043135">
    <property type="entry name" value="Fur_C"/>
</dbReference>
<keyword evidence="8 13" id="KW-0862">Zinc</keyword>
<keyword evidence="11 13" id="KW-0804">Transcription</keyword>
<dbReference type="InterPro" id="IPR036388">
    <property type="entry name" value="WH-like_DNA-bd_sf"/>
</dbReference>
<dbReference type="InterPro" id="IPR036390">
    <property type="entry name" value="WH_DNA-bd_sf"/>
</dbReference>
<evidence type="ECO:0000313" key="15">
    <source>
        <dbReference type="Proteomes" id="UP000295701"/>
    </source>
</evidence>
<dbReference type="GO" id="GO:0045892">
    <property type="term" value="P:negative regulation of DNA-templated transcription"/>
    <property type="evidence" value="ECO:0007669"/>
    <property type="project" value="TreeGrafter"/>
</dbReference>
<feature type="binding site" evidence="12">
    <location>
        <position position="125"/>
    </location>
    <ligand>
        <name>Fe cation</name>
        <dbReference type="ChEBI" id="CHEBI:24875"/>
    </ligand>
</feature>
<name>A0A4R6A9Z1_9RHOB</name>
<keyword evidence="15" id="KW-1185">Reference proteome</keyword>
<evidence type="ECO:0000313" key="14">
    <source>
        <dbReference type="EMBL" id="TDL79524.1"/>
    </source>
</evidence>
<dbReference type="FunFam" id="1.10.10.10:FF:000051">
    <property type="entry name" value="Fur family transcriptional regulator"/>
    <property type="match status" value="1"/>
</dbReference>
<dbReference type="CDD" id="cd07153">
    <property type="entry name" value="Fur_like"/>
    <property type="match status" value="1"/>
</dbReference>
<keyword evidence="5 13" id="KW-0963">Cytoplasm</keyword>
<feature type="binding site" evidence="12">
    <location>
        <position position="87"/>
    </location>
    <ligand>
        <name>Fe cation</name>
        <dbReference type="ChEBI" id="CHEBI:24875"/>
    </ligand>
</feature>
<comment type="subunit">
    <text evidence="3 13">Homodimer.</text>
</comment>
<evidence type="ECO:0000256" key="1">
    <source>
        <dbReference type="ARBA" id="ARBA00004496"/>
    </source>
</evidence>
<dbReference type="EMBL" id="SNAA01000009">
    <property type="protein sequence ID" value="TDL79524.1"/>
    <property type="molecule type" value="Genomic_DNA"/>
</dbReference>
<evidence type="ECO:0000256" key="11">
    <source>
        <dbReference type="ARBA" id="ARBA00023163"/>
    </source>
</evidence>
<evidence type="ECO:0000256" key="9">
    <source>
        <dbReference type="ARBA" id="ARBA00023015"/>
    </source>
</evidence>
<gene>
    <name evidence="13" type="primary">fur</name>
    <name evidence="14" type="ORF">E2L08_09455</name>
</gene>
<dbReference type="GO" id="GO:0005829">
    <property type="term" value="C:cytosol"/>
    <property type="evidence" value="ECO:0007669"/>
    <property type="project" value="TreeGrafter"/>
</dbReference>
<sequence>MSDSILDRLAAAGLRQTHQRRVIARVLDAADDHPDAEELHKRAQKVEPSLSLATVYRTLRLFEDSGLLESHAFGDGRTRWEDAERQHHDHLIDIETGDVIEFVDPEIEKLQEKIARRLGYDLVGHRLELRGKRRR</sequence>
<dbReference type="GO" id="GO:0003700">
    <property type="term" value="F:DNA-binding transcription factor activity"/>
    <property type="evidence" value="ECO:0007669"/>
    <property type="project" value="UniProtKB-UniRule"/>
</dbReference>
<evidence type="ECO:0000256" key="12">
    <source>
        <dbReference type="PIRSR" id="PIRSR602481-2"/>
    </source>
</evidence>
<evidence type="ECO:0000256" key="10">
    <source>
        <dbReference type="ARBA" id="ARBA00023125"/>
    </source>
</evidence>
<keyword evidence="7 12" id="KW-0479">Metal-binding</keyword>
<dbReference type="Gene3D" id="1.10.10.10">
    <property type="entry name" value="Winged helix-like DNA-binding domain superfamily/Winged helix DNA-binding domain"/>
    <property type="match status" value="1"/>
</dbReference>
<evidence type="ECO:0000256" key="7">
    <source>
        <dbReference type="ARBA" id="ARBA00022723"/>
    </source>
</evidence>
<comment type="similarity">
    <text evidence="2 13">Belongs to the Fur family.</text>
</comment>
<keyword evidence="12 13" id="KW-0408">Iron</keyword>
<dbReference type="PANTHER" id="PTHR33202">
    <property type="entry name" value="ZINC UPTAKE REGULATION PROTEIN"/>
    <property type="match status" value="1"/>
</dbReference>
<evidence type="ECO:0000256" key="13">
    <source>
        <dbReference type="RuleBase" id="RU364037"/>
    </source>
</evidence>
<protein>
    <recommendedName>
        <fullName evidence="4 13">Ferric uptake regulation protein</fullName>
    </recommendedName>
</protein>
<evidence type="ECO:0000256" key="6">
    <source>
        <dbReference type="ARBA" id="ARBA00022491"/>
    </source>
</evidence>
<dbReference type="OrthoDB" id="8659436at2"/>
<proteinExistence type="inferred from homology"/>
<dbReference type="AlphaFoldDB" id="A0A4R6A9Z1"/>
<accession>A0A4R6A9Z1</accession>
<evidence type="ECO:0000256" key="4">
    <source>
        <dbReference type="ARBA" id="ARBA00020910"/>
    </source>
</evidence>
<evidence type="ECO:0000256" key="8">
    <source>
        <dbReference type="ARBA" id="ARBA00022833"/>
    </source>
</evidence>
<reference evidence="14 15" key="1">
    <citation type="submission" date="2019-03" db="EMBL/GenBank/DDBJ databases">
        <title>Primorskyibacter sp. SS33 isolated from sediments.</title>
        <authorList>
            <person name="Xunke S."/>
        </authorList>
    </citation>
    <scope>NUCLEOTIDE SEQUENCE [LARGE SCALE GENOMIC DNA]</scope>
    <source>
        <strain evidence="14 15">SS33</strain>
    </source>
</reference>
<feature type="binding site" evidence="12">
    <location>
        <position position="108"/>
    </location>
    <ligand>
        <name>Fe cation</name>
        <dbReference type="ChEBI" id="CHEBI:24875"/>
    </ligand>
</feature>